<keyword evidence="1" id="KW-1133">Transmembrane helix</keyword>
<accession>A0A3N2BBN0</accession>
<dbReference type="Proteomes" id="UP000280668">
    <property type="component" value="Unassembled WGS sequence"/>
</dbReference>
<feature type="transmembrane region" description="Helical" evidence="1">
    <location>
        <begin position="24"/>
        <end position="45"/>
    </location>
</feature>
<comment type="caution">
    <text evidence="2">The sequence shown here is derived from an EMBL/GenBank/DDBJ whole genome shotgun (WGS) entry which is preliminary data.</text>
</comment>
<evidence type="ECO:0000313" key="2">
    <source>
        <dbReference type="EMBL" id="ROR72669.1"/>
    </source>
</evidence>
<reference evidence="2 3" key="1">
    <citation type="submission" date="2018-11" db="EMBL/GenBank/DDBJ databases">
        <title>Sequencing the genomes of 1000 actinobacteria strains.</title>
        <authorList>
            <person name="Klenk H.-P."/>
        </authorList>
    </citation>
    <scope>NUCLEOTIDE SEQUENCE [LARGE SCALE GENOMIC DNA]</scope>
    <source>
        <strain evidence="2 3">DSM 11294</strain>
    </source>
</reference>
<name>A0A3N2BBN0_9MICO</name>
<evidence type="ECO:0000256" key="1">
    <source>
        <dbReference type="SAM" id="Phobius"/>
    </source>
</evidence>
<evidence type="ECO:0008006" key="4">
    <source>
        <dbReference type="Google" id="ProtNLM"/>
    </source>
</evidence>
<proteinExistence type="predicted"/>
<dbReference type="OrthoDB" id="5148754at2"/>
<dbReference type="AlphaFoldDB" id="A0A3N2BBN0"/>
<organism evidence="2 3">
    <name type="scientific">Bogoriella caseilytica</name>
    <dbReference type="NCBI Taxonomy" id="56055"/>
    <lineage>
        <taxon>Bacteria</taxon>
        <taxon>Bacillati</taxon>
        <taxon>Actinomycetota</taxon>
        <taxon>Actinomycetes</taxon>
        <taxon>Micrococcales</taxon>
        <taxon>Bogoriellaceae</taxon>
        <taxon>Bogoriella</taxon>
    </lineage>
</organism>
<keyword evidence="1" id="KW-0472">Membrane</keyword>
<keyword evidence="1" id="KW-0812">Transmembrane</keyword>
<protein>
    <recommendedName>
        <fullName evidence="4">TadE-like protein</fullName>
    </recommendedName>
</protein>
<sequence length="131" mass="14090">MHQRLREFKARARRGAIPGKDERGVLAIELIGFVAVTLMVLTLALQGVFFAQTYSAAQEAARNGARALSAQENYHRAATDSLPSWAQVVSITPSTGGEARVEVTVRVPLGLPGITSERVTVTRDAVFPMGN</sequence>
<evidence type="ECO:0000313" key="3">
    <source>
        <dbReference type="Proteomes" id="UP000280668"/>
    </source>
</evidence>
<dbReference type="RefSeq" id="WP_123303202.1">
    <property type="nucleotide sequence ID" value="NZ_RKHK01000001.1"/>
</dbReference>
<keyword evidence="3" id="KW-1185">Reference proteome</keyword>
<dbReference type="EMBL" id="RKHK01000001">
    <property type="protein sequence ID" value="ROR72669.1"/>
    <property type="molecule type" value="Genomic_DNA"/>
</dbReference>
<gene>
    <name evidence="2" type="ORF">EDD31_1027</name>
</gene>